<evidence type="ECO:0008006" key="3">
    <source>
        <dbReference type="Google" id="ProtNLM"/>
    </source>
</evidence>
<dbReference type="Proteomes" id="UP000028488">
    <property type="component" value="Chromosome"/>
</dbReference>
<accession>A0A076ER70</accession>
<evidence type="ECO:0000313" key="1">
    <source>
        <dbReference type="EMBL" id="AII07677.1"/>
    </source>
</evidence>
<dbReference type="Pfam" id="PF05845">
    <property type="entry name" value="PhnH"/>
    <property type="match status" value="1"/>
</dbReference>
<dbReference type="AlphaFoldDB" id="A0A076ER70"/>
<reference evidence="1 2" key="1">
    <citation type="submission" date="2014-07" db="EMBL/GenBank/DDBJ databases">
        <title>Genome Sequence of Rhodococcus opacus Strain R7, a Biodegrader of Mono- and Polycyclic Aromatic Hydrocarbons.</title>
        <authorList>
            <person name="Di Gennaro P."/>
            <person name="Zampolli J."/>
            <person name="Presti I."/>
            <person name="Cappelletti M."/>
            <person name="D'Ursi P."/>
            <person name="Orro A."/>
            <person name="Mezzelani A."/>
            <person name="Milanesi L."/>
        </authorList>
    </citation>
    <scope>NUCLEOTIDE SEQUENCE [LARGE SCALE GENOMIC DNA]</scope>
    <source>
        <strain evidence="1 2">R7</strain>
    </source>
</reference>
<dbReference type="RefSeq" id="WP_158461287.1">
    <property type="nucleotide sequence ID" value="NZ_CP008947.1"/>
</dbReference>
<dbReference type="GO" id="GO:0019634">
    <property type="term" value="P:organic phosphonate metabolic process"/>
    <property type="evidence" value="ECO:0007669"/>
    <property type="project" value="InterPro"/>
</dbReference>
<evidence type="ECO:0000313" key="2">
    <source>
        <dbReference type="Proteomes" id="UP000028488"/>
    </source>
</evidence>
<protein>
    <recommendedName>
        <fullName evidence="3">Phosphonate C-P lyase system protein PhnH</fullName>
    </recommendedName>
</protein>
<dbReference type="Gene3D" id="3.40.50.11310">
    <property type="entry name" value="Bacterial phosphonate metabolism protein PhnH"/>
    <property type="match status" value="1"/>
</dbReference>
<dbReference type="eggNOG" id="COG3625">
    <property type="taxonomic scope" value="Bacteria"/>
</dbReference>
<dbReference type="SUPFAM" id="SSF159709">
    <property type="entry name" value="PhnH-like"/>
    <property type="match status" value="1"/>
</dbReference>
<organism evidence="1 2">
    <name type="scientific">Rhodococcus opacus</name>
    <name type="common">Nocardia opaca</name>
    <dbReference type="NCBI Taxonomy" id="37919"/>
    <lineage>
        <taxon>Bacteria</taxon>
        <taxon>Bacillati</taxon>
        <taxon>Actinomycetota</taxon>
        <taxon>Actinomycetes</taxon>
        <taxon>Mycobacteriales</taxon>
        <taxon>Nocardiaceae</taxon>
        <taxon>Rhodococcus</taxon>
    </lineage>
</organism>
<dbReference type="InterPro" id="IPR008772">
    <property type="entry name" value="Phosphonate_metab_PhnH"/>
</dbReference>
<gene>
    <name evidence="1" type="ORF">EP51_24725</name>
</gene>
<name>A0A076ER70_RHOOP</name>
<sequence>MSDTIVIGSALGAGLNPDQAQRVYRAVLEAFARPGTVQTLPRSDFPAALLPALALADLETGTHVLEPGQQDWTSVLAVATGAPATLLETAKYVTALRPPTATEFGSVTTGTALSPESAATVVCAVDAVDDGIPVRLAGPGIESEIAFAPAGFDPALWEVRRHLVAEFPSGVDLLLAGPDGSLVGIPRTTVVTTGKDN</sequence>
<proteinExistence type="predicted"/>
<dbReference type="NCBIfam" id="TIGR03292">
    <property type="entry name" value="PhnH_redo"/>
    <property type="match status" value="1"/>
</dbReference>
<dbReference type="EMBL" id="CP008947">
    <property type="protein sequence ID" value="AII07677.1"/>
    <property type="molecule type" value="Genomic_DNA"/>
</dbReference>
<dbReference type="InterPro" id="IPR038058">
    <property type="entry name" value="PhnH-like_sp"/>
</dbReference>